<evidence type="ECO:0000313" key="2">
    <source>
        <dbReference type="Proteomes" id="UP000184096"/>
    </source>
</evidence>
<organism evidence="1 2">
    <name type="scientific">Bradyrhizobium erythrophlei</name>
    <dbReference type="NCBI Taxonomy" id="1437360"/>
    <lineage>
        <taxon>Bacteria</taxon>
        <taxon>Pseudomonadati</taxon>
        <taxon>Pseudomonadota</taxon>
        <taxon>Alphaproteobacteria</taxon>
        <taxon>Hyphomicrobiales</taxon>
        <taxon>Nitrobacteraceae</taxon>
        <taxon>Bradyrhizobium</taxon>
    </lineage>
</organism>
<reference evidence="2" key="1">
    <citation type="submission" date="2016-11" db="EMBL/GenBank/DDBJ databases">
        <authorList>
            <person name="Varghese N."/>
            <person name="Submissions S."/>
        </authorList>
    </citation>
    <scope>NUCLEOTIDE SEQUENCE [LARGE SCALE GENOMIC DNA]</scope>
    <source>
        <strain evidence="2">GAS401</strain>
    </source>
</reference>
<protein>
    <recommendedName>
        <fullName evidence="3">DUF1134 domain-containing protein</fullName>
    </recommendedName>
</protein>
<sequence length="139" mass="13972">MLAVAVGAAAPSHAITGTVRVTVAKAGFVVGAGGGKGVLTFRHRNYPFTVQGLSLGLTAGASINKFVGRAAYMKELSDFSGTYSVVGAGGALVGGFGGVQLRNDKGVTISLQGFKGGLEVSANITKVVITLDQSRSTPD</sequence>
<accession>A0A1M7TKT8</accession>
<name>A0A1M7TKT8_9BRAD</name>
<keyword evidence="2" id="KW-1185">Reference proteome</keyword>
<evidence type="ECO:0000313" key="1">
    <source>
        <dbReference type="EMBL" id="SHN71354.1"/>
    </source>
</evidence>
<gene>
    <name evidence="1" type="ORF">SAMN05444170_2004</name>
</gene>
<evidence type="ECO:0008006" key="3">
    <source>
        <dbReference type="Google" id="ProtNLM"/>
    </source>
</evidence>
<dbReference type="EMBL" id="LT670849">
    <property type="protein sequence ID" value="SHN71354.1"/>
    <property type="molecule type" value="Genomic_DNA"/>
</dbReference>
<dbReference type="AlphaFoldDB" id="A0A1M7TKT8"/>
<proteinExistence type="predicted"/>
<dbReference type="Proteomes" id="UP000184096">
    <property type="component" value="Chromosome I"/>
</dbReference>
<dbReference type="OrthoDB" id="8242069at2"/>